<name>A0ABT0YEB0_9ACTN</name>
<evidence type="ECO:0000313" key="3">
    <source>
        <dbReference type="EMBL" id="MCM4084368.1"/>
    </source>
</evidence>
<gene>
    <name evidence="3" type="ORF">LXN57_43225</name>
</gene>
<dbReference type="EMBL" id="JAMQOL010000076">
    <property type="protein sequence ID" value="MCM4084368.1"/>
    <property type="molecule type" value="Genomic_DNA"/>
</dbReference>
<feature type="domain" description="SPW repeat-containing integral membrane" evidence="2">
    <location>
        <begin position="11"/>
        <end position="105"/>
    </location>
</feature>
<sequence>MAMATKPWQRWQDWITTAAGLFLALSPIWFDVDTAGAWGMAIIGAFTAVFGLIALYAPGLMADEILAIGAGVVAFVAPWVFSYSDYTEASWTSWVVGVIVALAGALALPASRAAHQPATR</sequence>
<keyword evidence="1" id="KW-0812">Transmembrane</keyword>
<protein>
    <submittedName>
        <fullName evidence="3">SPW repeat protein</fullName>
    </submittedName>
</protein>
<feature type="transmembrane region" description="Helical" evidence="1">
    <location>
        <begin position="65"/>
        <end position="83"/>
    </location>
</feature>
<keyword evidence="4" id="KW-1185">Reference proteome</keyword>
<reference evidence="3 4" key="1">
    <citation type="submission" date="2022-06" db="EMBL/GenBank/DDBJ databases">
        <title>Actinoplanes abujensis sp. nov., isolated from Nigerian arid soil.</title>
        <authorList>
            <person name="Ding P."/>
        </authorList>
    </citation>
    <scope>NUCLEOTIDE SEQUENCE [LARGE SCALE GENOMIC DNA]</scope>
    <source>
        <strain evidence="4">TRM88002</strain>
    </source>
</reference>
<organism evidence="3 4">
    <name type="scientific">Paractinoplanes hotanensis</name>
    <dbReference type="NCBI Taxonomy" id="2906497"/>
    <lineage>
        <taxon>Bacteria</taxon>
        <taxon>Bacillati</taxon>
        <taxon>Actinomycetota</taxon>
        <taxon>Actinomycetes</taxon>
        <taxon>Micromonosporales</taxon>
        <taxon>Micromonosporaceae</taxon>
        <taxon>Paractinoplanes</taxon>
    </lineage>
</organism>
<accession>A0ABT0YEB0</accession>
<dbReference type="Pfam" id="PF03779">
    <property type="entry name" value="SPW"/>
    <property type="match status" value="1"/>
</dbReference>
<keyword evidence="1" id="KW-1133">Transmembrane helix</keyword>
<feature type="transmembrane region" description="Helical" evidence="1">
    <location>
        <begin position="12"/>
        <end position="30"/>
    </location>
</feature>
<evidence type="ECO:0000256" key="1">
    <source>
        <dbReference type="SAM" id="Phobius"/>
    </source>
</evidence>
<evidence type="ECO:0000259" key="2">
    <source>
        <dbReference type="Pfam" id="PF03779"/>
    </source>
</evidence>
<feature type="transmembrane region" description="Helical" evidence="1">
    <location>
        <begin position="36"/>
        <end position="58"/>
    </location>
</feature>
<evidence type="ECO:0000313" key="4">
    <source>
        <dbReference type="Proteomes" id="UP001523216"/>
    </source>
</evidence>
<comment type="caution">
    <text evidence="3">The sequence shown here is derived from an EMBL/GenBank/DDBJ whole genome shotgun (WGS) entry which is preliminary data.</text>
</comment>
<keyword evidence="1" id="KW-0472">Membrane</keyword>
<dbReference type="InterPro" id="IPR005530">
    <property type="entry name" value="SPW"/>
</dbReference>
<feature type="transmembrane region" description="Helical" evidence="1">
    <location>
        <begin position="89"/>
        <end position="110"/>
    </location>
</feature>
<dbReference type="RefSeq" id="WP_251804121.1">
    <property type="nucleotide sequence ID" value="NZ_JAMQOL010000076.1"/>
</dbReference>
<dbReference type="Proteomes" id="UP001523216">
    <property type="component" value="Unassembled WGS sequence"/>
</dbReference>
<proteinExistence type="predicted"/>